<dbReference type="EMBL" id="AACS02000008">
    <property type="protein sequence ID" value="EAU86181.1"/>
    <property type="molecule type" value="Genomic_DNA"/>
</dbReference>
<evidence type="ECO:0000256" key="1">
    <source>
        <dbReference type="SAM" id="MobiDB-lite"/>
    </source>
</evidence>
<dbReference type="InParanoid" id="A8NQJ5"/>
<comment type="caution">
    <text evidence="2">The sequence shown here is derived from an EMBL/GenBank/DDBJ whole genome shotgun (WGS) entry which is preliminary data.</text>
</comment>
<dbReference type="KEGG" id="cci:CC1G_03392"/>
<feature type="compositionally biased region" description="Polar residues" evidence="1">
    <location>
        <begin position="252"/>
        <end position="262"/>
    </location>
</feature>
<evidence type="ECO:0000313" key="3">
    <source>
        <dbReference type="Proteomes" id="UP000001861"/>
    </source>
</evidence>
<proteinExistence type="predicted"/>
<dbReference type="OMA" id="GTDYGPD"/>
<keyword evidence="3" id="KW-1185">Reference proteome</keyword>
<name>A8NQJ5_COPC7</name>
<evidence type="ECO:0000313" key="2">
    <source>
        <dbReference type="EMBL" id="EAU86181.1"/>
    </source>
</evidence>
<dbReference type="RefSeq" id="XP_001835610.1">
    <property type="nucleotide sequence ID" value="XM_001835558.1"/>
</dbReference>
<dbReference type="STRING" id="240176.A8NQJ5"/>
<accession>A8NQJ5</accession>
<sequence>MPVHTQNPHGTTAYAPPVTCRAASPASSIGTQYGDDATPEDEMEMDDWEFEEMCLDRIRLRDPRPEEELAERDPLVTDPARGKGGDAEQALFEKILQNLRAEIKRLDDEEIYERALLKGSQIGLEIQAPTTDIDKIMRSMMGSALSLGAPDRVQRPVPADAMPEDVPTQPVEEVAPGPWNNYGKKPPSLAPHIFPRAPSLAPASPTNSVFAPASSIASALTTTASTTATSPMGEEMTVDNHIDAFKVRSQDSRASLTDQSHSMDAILFHPEL</sequence>
<dbReference type="eggNOG" id="ENOG502T613">
    <property type="taxonomic scope" value="Eukaryota"/>
</dbReference>
<dbReference type="VEuPathDB" id="FungiDB:CC1G_03392"/>
<gene>
    <name evidence="2" type="ORF">CC1G_03392</name>
</gene>
<protein>
    <submittedName>
        <fullName evidence="2">Uncharacterized protein</fullName>
    </submittedName>
</protein>
<dbReference type="GeneID" id="6012144"/>
<dbReference type="AlphaFoldDB" id="A8NQJ5"/>
<reference evidence="2 3" key="1">
    <citation type="journal article" date="2010" name="Proc. Natl. Acad. Sci. U.S.A.">
        <title>Insights into evolution of multicellular fungi from the assembled chromosomes of the mushroom Coprinopsis cinerea (Coprinus cinereus).</title>
        <authorList>
            <person name="Stajich J.E."/>
            <person name="Wilke S.K."/>
            <person name="Ahren D."/>
            <person name="Au C.H."/>
            <person name="Birren B.W."/>
            <person name="Borodovsky M."/>
            <person name="Burns C."/>
            <person name="Canback B."/>
            <person name="Casselton L.A."/>
            <person name="Cheng C.K."/>
            <person name="Deng J."/>
            <person name="Dietrich F.S."/>
            <person name="Fargo D.C."/>
            <person name="Farman M.L."/>
            <person name="Gathman A.C."/>
            <person name="Goldberg J."/>
            <person name="Guigo R."/>
            <person name="Hoegger P.J."/>
            <person name="Hooker J.B."/>
            <person name="Huggins A."/>
            <person name="James T.Y."/>
            <person name="Kamada T."/>
            <person name="Kilaru S."/>
            <person name="Kodira C."/>
            <person name="Kues U."/>
            <person name="Kupfer D."/>
            <person name="Kwan H.S."/>
            <person name="Lomsadze A."/>
            <person name="Li W."/>
            <person name="Lilly W.W."/>
            <person name="Ma L.J."/>
            <person name="Mackey A.J."/>
            <person name="Manning G."/>
            <person name="Martin F."/>
            <person name="Muraguchi H."/>
            <person name="Natvig D.O."/>
            <person name="Palmerini H."/>
            <person name="Ramesh M.A."/>
            <person name="Rehmeyer C.J."/>
            <person name="Roe B.A."/>
            <person name="Shenoy N."/>
            <person name="Stanke M."/>
            <person name="Ter-Hovhannisyan V."/>
            <person name="Tunlid A."/>
            <person name="Velagapudi R."/>
            <person name="Vision T.J."/>
            <person name="Zeng Q."/>
            <person name="Zolan M.E."/>
            <person name="Pukkila P.J."/>
        </authorList>
    </citation>
    <scope>NUCLEOTIDE SEQUENCE [LARGE SCALE GENOMIC DNA]</scope>
    <source>
        <strain evidence="3">Okayama-7 / 130 / ATCC MYA-4618 / FGSC 9003</strain>
    </source>
</reference>
<dbReference type="Proteomes" id="UP000001861">
    <property type="component" value="Unassembled WGS sequence"/>
</dbReference>
<dbReference type="OrthoDB" id="3227715at2759"/>
<organism evidence="2 3">
    <name type="scientific">Coprinopsis cinerea (strain Okayama-7 / 130 / ATCC MYA-4618 / FGSC 9003)</name>
    <name type="common">Inky cap fungus</name>
    <name type="synonym">Hormographiella aspergillata</name>
    <dbReference type="NCBI Taxonomy" id="240176"/>
    <lineage>
        <taxon>Eukaryota</taxon>
        <taxon>Fungi</taxon>
        <taxon>Dikarya</taxon>
        <taxon>Basidiomycota</taxon>
        <taxon>Agaricomycotina</taxon>
        <taxon>Agaricomycetes</taxon>
        <taxon>Agaricomycetidae</taxon>
        <taxon>Agaricales</taxon>
        <taxon>Agaricineae</taxon>
        <taxon>Psathyrellaceae</taxon>
        <taxon>Coprinopsis</taxon>
    </lineage>
</organism>
<feature type="region of interest" description="Disordered" evidence="1">
    <location>
        <begin position="250"/>
        <end position="272"/>
    </location>
</feature>